<dbReference type="Proteomes" id="UP000244905">
    <property type="component" value="Unassembled WGS sequence"/>
</dbReference>
<protein>
    <submittedName>
        <fullName evidence="1">Uncharacterized protein</fullName>
    </submittedName>
</protein>
<evidence type="ECO:0000313" key="1">
    <source>
        <dbReference type="EMBL" id="PWB04244.1"/>
    </source>
</evidence>
<name>A0A2V1IMX2_9BACT</name>
<evidence type="ECO:0000313" key="2">
    <source>
        <dbReference type="Proteomes" id="UP000244905"/>
    </source>
</evidence>
<organism evidence="1 2">
    <name type="scientific">Duncaniella muris</name>
    <dbReference type="NCBI Taxonomy" id="2094150"/>
    <lineage>
        <taxon>Bacteria</taxon>
        <taxon>Pseudomonadati</taxon>
        <taxon>Bacteroidota</taxon>
        <taxon>Bacteroidia</taxon>
        <taxon>Bacteroidales</taxon>
        <taxon>Muribaculaceae</taxon>
        <taxon>Duncaniella</taxon>
    </lineage>
</organism>
<proteinExistence type="predicted"/>
<sequence length="60" mass="7103">MWCPVEDTDLPPRMAQESEIKPRRLHLTEVAADCYFVGRQMDRHAGKIKVRFLTPYWIIS</sequence>
<dbReference type="AlphaFoldDB" id="A0A2V1IMX2"/>
<dbReference type="EMBL" id="PUEC01000002">
    <property type="protein sequence ID" value="PWB04244.1"/>
    <property type="molecule type" value="Genomic_DNA"/>
</dbReference>
<accession>A0A2V1IMX2</accession>
<keyword evidence="2" id="KW-1185">Reference proteome</keyword>
<comment type="caution">
    <text evidence="1">The sequence shown here is derived from an EMBL/GenBank/DDBJ whole genome shotgun (WGS) entry which is preliminary data.</text>
</comment>
<reference evidence="2" key="1">
    <citation type="submission" date="2018-02" db="EMBL/GenBank/DDBJ databases">
        <authorList>
            <person name="Clavel T."/>
            <person name="Strowig T."/>
        </authorList>
    </citation>
    <scope>NUCLEOTIDE SEQUENCE [LARGE SCALE GENOMIC DNA]</scope>
    <source>
        <strain evidence="2">DSM 103720</strain>
    </source>
</reference>
<gene>
    <name evidence="1" type="ORF">C5O23_01415</name>
</gene>